<reference evidence="2 3" key="1">
    <citation type="submission" date="2020-01" db="EMBL/GenBank/DDBJ databases">
        <authorList>
            <person name="Kim M.K."/>
        </authorList>
    </citation>
    <scope>NUCLEOTIDE SEQUENCE [LARGE SCALE GENOMIC DNA]</scope>
    <source>
        <strain evidence="2 3">172606-1</strain>
    </source>
</reference>
<evidence type="ECO:0000313" key="2">
    <source>
        <dbReference type="EMBL" id="QHT72091.1"/>
    </source>
</evidence>
<feature type="domain" description="DUF3592" evidence="1">
    <location>
        <begin position="17"/>
        <end position="93"/>
    </location>
</feature>
<dbReference type="Proteomes" id="UP000480178">
    <property type="component" value="Chromosome"/>
</dbReference>
<evidence type="ECO:0000313" key="3">
    <source>
        <dbReference type="Proteomes" id="UP000480178"/>
    </source>
</evidence>
<dbReference type="InterPro" id="IPR021994">
    <property type="entry name" value="DUF3592"/>
</dbReference>
<gene>
    <name evidence="2" type="ORF">GXP67_19555</name>
</gene>
<dbReference type="KEGG" id="rhoz:GXP67_19555"/>
<protein>
    <submittedName>
        <fullName evidence="2">DUF3592 domain-containing protein</fullName>
    </submittedName>
</protein>
<keyword evidence="3" id="KW-1185">Reference proteome</keyword>
<dbReference type="EMBL" id="CP048222">
    <property type="protein sequence ID" value="QHT72091.1"/>
    <property type="molecule type" value="Genomic_DNA"/>
</dbReference>
<accession>A0A6C0GV32</accession>
<evidence type="ECO:0000259" key="1">
    <source>
        <dbReference type="Pfam" id="PF12158"/>
    </source>
</evidence>
<proteinExistence type="predicted"/>
<sequence>MKGRKKSNTIQNWLPVVGEVVDNKQEREPKGDVNSNLLQILACKYQIDGIENASSIKFNYENFLGLSRWVSNYGKGDEVDILYNPDNPQEITL</sequence>
<organism evidence="2 3">
    <name type="scientific">Rhodocytophaga rosea</name>
    <dbReference type="NCBI Taxonomy" id="2704465"/>
    <lineage>
        <taxon>Bacteria</taxon>
        <taxon>Pseudomonadati</taxon>
        <taxon>Bacteroidota</taxon>
        <taxon>Cytophagia</taxon>
        <taxon>Cytophagales</taxon>
        <taxon>Rhodocytophagaceae</taxon>
        <taxon>Rhodocytophaga</taxon>
    </lineage>
</organism>
<dbReference type="AlphaFoldDB" id="A0A6C0GV32"/>
<name>A0A6C0GV32_9BACT</name>
<dbReference type="Pfam" id="PF12158">
    <property type="entry name" value="DUF3592"/>
    <property type="match status" value="1"/>
</dbReference>